<keyword evidence="4" id="KW-1185">Reference proteome</keyword>
<comment type="caution">
    <text evidence="3">The sequence shown here is derived from an EMBL/GenBank/DDBJ whole genome shotgun (WGS) entry which is preliminary data.</text>
</comment>
<evidence type="ECO:0000313" key="4">
    <source>
        <dbReference type="Proteomes" id="UP000805085"/>
    </source>
</evidence>
<protein>
    <recommendedName>
        <fullName evidence="2">TonB C-terminal domain-containing protein</fullName>
    </recommendedName>
</protein>
<evidence type="ECO:0000259" key="2">
    <source>
        <dbReference type="Pfam" id="PF03544"/>
    </source>
</evidence>
<name>A0ABX2E843_9FLAO</name>
<feature type="domain" description="TonB C-terminal" evidence="2">
    <location>
        <begin position="230"/>
        <end position="289"/>
    </location>
</feature>
<organism evidence="3 4">
    <name type="scientific">Winogradskyella litoriviva</name>
    <dbReference type="NCBI Taxonomy" id="1220182"/>
    <lineage>
        <taxon>Bacteria</taxon>
        <taxon>Pseudomonadati</taxon>
        <taxon>Bacteroidota</taxon>
        <taxon>Flavobacteriia</taxon>
        <taxon>Flavobacteriales</taxon>
        <taxon>Flavobacteriaceae</taxon>
        <taxon>Winogradskyella</taxon>
    </lineage>
</organism>
<dbReference type="SUPFAM" id="SSF74653">
    <property type="entry name" value="TolA/TonB C-terminal domain"/>
    <property type="match status" value="1"/>
</dbReference>
<dbReference type="Gene3D" id="3.30.1150.10">
    <property type="match status" value="1"/>
</dbReference>
<keyword evidence="1" id="KW-0732">Signal</keyword>
<proteinExistence type="predicted"/>
<dbReference type="RefSeq" id="WP_173301890.1">
    <property type="nucleotide sequence ID" value="NZ_JABRWQ010000005.1"/>
</dbReference>
<dbReference type="Proteomes" id="UP000805085">
    <property type="component" value="Unassembled WGS sequence"/>
</dbReference>
<dbReference type="InterPro" id="IPR037682">
    <property type="entry name" value="TonB_C"/>
</dbReference>
<sequence>MKYKLLLVTTLIFSFLIKAQNLSDETIMGEWKTINVEIPNSDKVPQKEALKFMEDAFLGSIFNFKGNKVFKIEYGKTADDRIKELFFLDNQNWIIQNDQIKIGMDNDYSSMHIIFQEVNGKTYFSLPMMRLEMEKISTDKPTKPKLIKSKKEKIETVDYTKSELINKEIDESKIIDFKEIENPPLAPECKSKWDVDKKKNCTNKYINMHVARKFNTDLAAEVDVTGKIRINIEFVIDTNGRPINITANGGPEIMNQNAIEVIGLLPDLKPGTLDGEPVNVFYKMPLVFQIAE</sequence>
<gene>
    <name evidence="3" type="ORF">HNV10_13390</name>
</gene>
<dbReference type="EMBL" id="JABRWQ010000005">
    <property type="protein sequence ID" value="NRD24247.1"/>
    <property type="molecule type" value="Genomic_DNA"/>
</dbReference>
<feature type="signal peptide" evidence="1">
    <location>
        <begin position="1"/>
        <end position="19"/>
    </location>
</feature>
<evidence type="ECO:0000313" key="3">
    <source>
        <dbReference type="EMBL" id="NRD24247.1"/>
    </source>
</evidence>
<reference evidence="3 4" key="1">
    <citation type="journal article" date="2015" name="Int. J. Syst. Evol. Microbiol.">
        <title>Winogradskyella litoriviva sp. nov., isolated from coastal seawater.</title>
        <authorList>
            <person name="Nedashkovskaya O.I."/>
            <person name="Kukhlevskiy A.D."/>
            <person name="Zhukova N.V."/>
            <person name="Kim S.J."/>
            <person name="Rhee S.K."/>
            <person name="Mikhailov V.V."/>
        </authorList>
    </citation>
    <scope>NUCLEOTIDE SEQUENCE [LARGE SCALE GENOMIC DNA]</scope>
    <source>
        <strain evidence="3 4">KMM6491</strain>
    </source>
</reference>
<dbReference type="Pfam" id="PF03544">
    <property type="entry name" value="TonB_C"/>
    <property type="match status" value="1"/>
</dbReference>
<accession>A0ABX2E843</accession>
<evidence type="ECO:0000256" key="1">
    <source>
        <dbReference type="SAM" id="SignalP"/>
    </source>
</evidence>
<feature type="chain" id="PRO_5047190381" description="TonB C-terminal domain-containing protein" evidence="1">
    <location>
        <begin position="20"/>
        <end position="292"/>
    </location>
</feature>